<dbReference type="GO" id="GO:0031625">
    <property type="term" value="F:ubiquitin protein ligase binding"/>
    <property type="evidence" value="ECO:0007669"/>
    <property type="project" value="TreeGrafter"/>
</dbReference>
<dbReference type="InterPro" id="IPR007717">
    <property type="entry name" value="NPL4_C"/>
</dbReference>
<evidence type="ECO:0000256" key="7">
    <source>
        <dbReference type="ARBA" id="ARBA00024703"/>
    </source>
</evidence>
<dbReference type="GO" id="GO:0048471">
    <property type="term" value="C:perinuclear region of cytoplasm"/>
    <property type="evidence" value="ECO:0007669"/>
    <property type="project" value="UniProtKB-SubCell"/>
</dbReference>
<dbReference type="GO" id="GO:0006511">
    <property type="term" value="P:ubiquitin-dependent protein catabolic process"/>
    <property type="evidence" value="ECO:0007669"/>
    <property type="project" value="InterPro"/>
</dbReference>
<feature type="domain" description="MPN" evidence="9">
    <location>
        <begin position="421"/>
        <end position="558"/>
    </location>
</feature>
<feature type="compositionally biased region" description="Low complexity" evidence="8">
    <location>
        <begin position="59"/>
        <end position="73"/>
    </location>
</feature>
<dbReference type="InterPro" id="IPR029071">
    <property type="entry name" value="Ubiquitin-like_domsf"/>
</dbReference>
<dbReference type="Proteomes" id="UP000245956">
    <property type="component" value="Unassembled WGS sequence"/>
</dbReference>
<evidence type="ECO:0000256" key="4">
    <source>
        <dbReference type="ARBA" id="ARBA00019709"/>
    </source>
</evidence>
<dbReference type="Pfam" id="PF05020">
    <property type="entry name" value="zf-NPL4"/>
    <property type="match status" value="1"/>
</dbReference>
<feature type="region of interest" description="Disordered" evidence="8">
    <location>
        <begin position="759"/>
        <end position="802"/>
    </location>
</feature>
<dbReference type="GO" id="GO:0043130">
    <property type="term" value="F:ubiquitin binding"/>
    <property type="evidence" value="ECO:0007669"/>
    <property type="project" value="TreeGrafter"/>
</dbReference>
<evidence type="ECO:0000313" key="10">
    <source>
        <dbReference type="EMBL" id="PWI65173.1"/>
    </source>
</evidence>
<dbReference type="PANTHER" id="PTHR12710">
    <property type="entry name" value="NUCLEAR PROTEIN LOCALIZATION 4"/>
    <property type="match status" value="1"/>
</dbReference>
<accession>A0A2U3DSE4</accession>
<dbReference type="GO" id="GO:0051028">
    <property type="term" value="P:mRNA transport"/>
    <property type="evidence" value="ECO:0007669"/>
    <property type="project" value="UniProtKB-KW"/>
</dbReference>
<comment type="function">
    <text evidence="7">Involved in the import of nuclear-targeted proteins into the nucleus and the export of poly(A) RNA out of the nucleus. Has a role in the endoplasmic reticulum-associated degradation (ERAD) pathway.</text>
</comment>
<comment type="subcellular location">
    <subcellularLocation>
        <location evidence="2">Cytoplasm</location>
        <location evidence="2">Perinuclear region</location>
    </subcellularLocation>
    <subcellularLocation>
        <location evidence="1">Nucleus membrane</location>
        <topology evidence="1">Peripheral membrane protein</topology>
        <orientation evidence="1">Cytoplasmic side</orientation>
    </subcellularLocation>
</comment>
<proteinExistence type="inferred from homology"/>
<keyword evidence="5" id="KW-0509">mRNA transport</keyword>
<evidence type="ECO:0000256" key="2">
    <source>
        <dbReference type="ARBA" id="ARBA00004556"/>
    </source>
</evidence>
<dbReference type="Pfam" id="PF05021">
    <property type="entry name" value="NPL4"/>
    <property type="match status" value="1"/>
</dbReference>
<evidence type="ECO:0000313" key="11">
    <source>
        <dbReference type="Proteomes" id="UP000245956"/>
    </source>
</evidence>
<dbReference type="Gene3D" id="3.40.140.10">
    <property type="entry name" value="Cytidine Deaminase, domain 2"/>
    <property type="match status" value="1"/>
</dbReference>
<organism evidence="10 11">
    <name type="scientific">Purpureocillium lilacinum</name>
    <name type="common">Paecilomyces lilacinus</name>
    <dbReference type="NCBI Taxonomy" id="33203"/>
    <lineage>
        <taxon>Eukaryota</taxon>
        <taxon>Fungi</taxon>
        <taxon>Dikarya</taxon>
        <taxon>Ascomycota</taxon>
        <taxon>Pezizomycotina</taxon>
        <taxon>Sordariomycetes</taxon>
        <taxon>Hypocreomycetidae</taxon>
        <taxon>Hypocreales</taxon>
        <taxon>Ophiocordycipitaceae</taxon>
        <taxon>Purpureocillium</taxon>
    </lineage>
</organism>
<dbReference type="CDD" id="cd08061">
    <property type="entry name" value="MPN_NPL4"/>
    <property type="match status" value="1"/>
</dbReference>
<gene>
    <name evidence="10" type="ORF">PCL_07350</name>
</gene>
<keyword evidence="6" id="KW-0811">Translocation</keyword>
<evidence type="ECO:0000256" key="1">
    <source>
        <dbReference type="ARBA" id="ARBA00004335"/>
    </source>
</evidence>
<name>A0A2U3DSE4_PURLI</name>
<evidence type="ECO:0000256" key="5">
    <source>
        <dbReference type="ARBA" id="ARBA00022816"/>
    </source>
</evidence>
<evidence type="ECO:0000256" key="3">
    <source>
        <dbReference type="ARBA" id="ARBA00011025"/>
    </source>
</evidence>
<feature type="compositionally biased region" description="Basic and acidic residues" evidence="8">
    <location>
        <begin position="764"/>
        <end position="774"/>
    </location>
</feature>
<dbReference type="GO" id="GO:0031965">
    <property type="term" value="C:nuclear membrane"/>
    <property type="evidence" value="ECO:0007669"/>
    <property type="project" value="UniProtKB-SubCell"/>
</dbReference>
<protein>
    <recommendedName>
        <fullName evidence="4">Nuclear protein localization protein 4</fullName>
    </recommendedName>
</protein>
<keyword evidence="6" id="KW-0653">Protein transport</keyword>
<dbReference type="GO" id="GO:0015031">
    <property type="term" value="P:protein transport"/>
    <property type="evidence" value="ECO:0007669"/>
    <property type="project" value="UniProtKB-KW"/>
</dbReference>
<evidence type="ECO:0000259" key="9">
    <source>
        <dbReference type="PROSITE" id="PS50249"/>
    </source>
</evidence>
<feature type="region of interest" description="Disordered" evidence="8">
    <location>
        <begin position="46"/>
        <end position="126"/>
    </location>
</feature>
<dbReference type="InterPro" id="IPR016563">
    <property type="entry name" value="Npl4"/>
</dbReference>
<dbReference type="InterPro" id="IPR037518">
    <property type="entry name" value="MPN"/>
</dbReference>
<dbReference type="InterPro" id="IPR007716">
    <property type="entry name" value="NPL4_Zn-bd_put"/>
</dbReference>
<dbReference type="Gene3D" id="3.10.20.90">
    <property type="entry name" value="Phosphatidylinositol 3-kinase Catalytic Subunit, Chain A, domain 1"/>
    <property type="match status" value="1"/>
</dbReference>
<comment type="caution">
    <text evidence="10">The sequence shown here is derived from an EMBL/GenBank/DDBJ whole genome shotgun (WGS) entry which is preliminary data.</text>
</comment>
<feature type="compositionally biased region" description="Basic residues" evidence="8">
    <location>
        <begin position="89"/>
        <end position="100"/>
    </location>
</feature>
<dbReference type="SUPFAM" id="SSF54236">
    <property type="entry name" value="Ubiquitin-like"/>
    <property type="match status" value="1"/>
</dbReference>
<keyword evidence="5" id="KW-0813">Transport</keyword>
<reference evidence="10 11" key="1">
    <citation type="journal article" date="2016" name="Front. Microbiol.">
        <title>Genome and transcriptome sequences reveal the specific parasitism of the nematophagous Purpureocillium lilacinum 36-1.</title>
        <authorList>
            <person name="Xie J."/>
            <person name="Li S."/>
            <person name="Mo C."/>
            <person name="Xiao X."/>
            <person name="Peng D."/>
            <person name="Wang G."/>
            <person name="Xiao Y."/>
        </authorList>
    </citation>
    <scope>NUCLEOTIDE SEQUENCE [LARGE SCALE GENOMIC DNA]</scope>
    <source>
        <strain evidence="10 11">36-1</strain>
    </source>
</reference>
<evidence type="ECO:0000256" key="8">
    <source>
        <dbReference type="SAM" id="MobiDB-lite"/>
    </source>
</evidence>
<comment type="similarity">
    <text evidence="3">Belongs to the NPL4 family.</text>
</comment>
<dbReference type="PROSITE" id="PS50249">
    <property type="entry name" value="MPN"/>
    <property type="match status" value="1"/>
</dbReference>
<dbReference type="PANTHER" id="PTHR12710:SF0">
    <property type="entry name" value="NUCLEAR PROTEIN LOCALIZATION PROTEIN 4 HOMOLOG"/>
    <property type="match status" value="1"/>
</dbReference>
<sequence>MCQPGLRSAFLVLSSSGRRVPQRCHSASSGPEFFQHRLLTKCVRYGTRDPQLPPPPALPGTAPADDAPQGAPQSTAVTRRAASSIHIRPQLRNHQRRRTSAARLQTQTRHQQSGPRFTSLLQGDDTPVLPRAPYKTHLPAWAELQLPIPYPAKALSNTCQRPTCPVALSPIMLLRLRGPDGMARVTCETSTTFGELGKLMLPQLPATVDPKTITMSNSPTGGDAKRLADIANFKVGQIGLKHGDLIFISYKHLGAATNGDAPAQVTSARLSGKPVLPTEDVPIDPKPERISKPWEVIRQSALDDRLDKLDGKIPRGRDRMCRHGPKGMCDYCQPMDPFDPAYLAEKKIKYPSFHSHLRKINASTNKPELGSSYIPPLVEPFYRVRRDCPTGHPPWPEGVCTKCQPSAITLNPQPFRMVDHVEFASPSIIDSFIDSWRKTGSQRIGFLYGRYTEYTEVPLGVKAIVEAIYEPPQVDELDGITLNAWENQKEIAEVAKLCGLEPVGVIWTDLLDAGRGDGSVVCKRHADSYYLSSLEICFSSRLQAQHPKSSKWSDTGRFGSNFVTCIITGNEQGEIGVSSYQVSNDAVEMVRADIVEPSADPTVMLVRDEEEDDGSVSRTRYIPEVFYRRKNEYGANVQENAKPSFPVEYLFVTLTHGFPANPKPTFLQTGFPIENREYIGESQEHSALAKALKMSPGMKPSDGFQEVSNFHLLCFLHQMGVLSKDEFALLCRVASQHDLADSFQLRSTEGWQTLQAILQSTGERIPKRPRERADGSAPSNDVPARGSARGRQMETGVDRARGMGAGGVLQRGLRDCCVSGVGRRWRLDRKGLEDMPEDGCI</sequence>
<evidence type="ECO:0000256" key="6">
    <source>
        <dbReference type="ARBA" id="ARBA00023010"/>
    </source>
</evidence>
<dbReference type="AlphaFoldDB" id="A0A2U3DSE4"/>
<feature type="compositionally biased region" description="Polar residues" evidence="8">
    <location>
        <begin position="102"/>
        <end position="121"/>
    </location>
</feature>
<dbReference type="EMBL" id="LCWV01000037">
    <property type="protein sequence ID" value="PWI65173.1"/>
    <property type="molecule type" value="Genomic_DNA"/>
</dbReference>